<dbReference type="NCBIfam" id="TIGR04183">
    <property type="entry name" value="Por_Secre_tail"/>
    <property type="match status" value="1"/>
</dbReference>
<evidence type="ECO:0000313" key="2">
    <source>
        <dbReference type="EMBL" id="TLV02371.1"/>
    </source>
</evidence>
<feature type="domain" description="Secretion system C-terminal sorting" evidence="1">
    <location>
        <begin position="169"/>
        <end position="244"/>
    </location>
</feature>
<dbReference type="Proteomes" id="UP000306402">
    <property type="component" value="Unassembled WGS sequence"/>
</dbReference>
<dbReference type="Pfam" id="PF18962">
    <property type="entry name" value="Por_Secre_tail"/>
    <property type="match status" value="1"/>
</dbReference>
<name>A0A5R9L1S5_9BACT</name>
<dbReference type="EMBL" id="VCEJ01000002">
    <property type="protein sequence ID" value="TLV02371.1"/>
    <property type="molecule type" value="Genomic_DNA"/>
</dbReference>
<organism evidence="2 3">
    <name type="scientific">Dyadobacter luticola</name>
    <dbReference type="NCBI Taxonomy" id="1979387"/>
    <lineage>
        <taxon>Bacteria</taxon>
        <taxon>Pseudomonadati</taxon>
        <taxon>Bacteroidota</taxon>
        <taxon>Cytophagia</taxon>
        <taxon>Cytophagales</taxon>
        <taxon>Spirosomataceae</taxon>
        <taxon>Dyadobacter</taxon>
    </lineage>
</organism>
<comment type="caution">
    <text evidence="2">The sequence shown here is derived from an EMBL/GenBank/DDBJ whole genome shotgun (WGS) entry which is preliminary data.</text>
</comment>
<reference evidence="2 3" key="1">
    <citation type="submission" date="2019-05" db="EMBL/GenBank/DDBJ databases">
        <authorList>
            <person name="Qu J.-H."/>
        </authorList>
    </citation>
    <scope>NUCLEOTIDE SEQUENCE [LARGE SCALE GENOMIC DNA]</scope>
    <source>
        <strain evidence="2 3">T17</strain>
    </source>
</reference>
<gene>
    <name evidence="2" type="ORF">FEN17_01665</name>
</gene>
<dbReference type="InterPro" id="IPR026444">
    <property type="entry name" value="Secre_tail"/>
</dbReference>
<evidence type="ECO:0000313" key="3">
    <source>
        <dbReference type="Proteomes" id="UP000306402"/>
    </source>
</evidence>
<dbReference type="AlphaFoldDB" id="A0A5R9L1S5"/>
<protein>
    <submittedName>
        <fullName evidence="2">T9SS type A sorting domain-containing protein</fullName>
    </submittedName>
</protein>
<dbReference type="OrthoDB" id="902257at2"/>
<evidence type="ECO:0000259" key="1">
    <source>
        <dbReference type="Pfam" id="PF18962"/>
    </source>
</evidence>
<sequence>MKDGKAHQLSIRIKGTSFIVGTAKSVTCSSNDYKGRFESASCTTIKGWLWDKNFPDVRQIIELFEGDTIYATLTANVYREDRKIAGYGDGYCGFTMATPAIIKDGQQHQLSARIKGSSYVLLNSPLSVTCASPARVSMTDDSDTSAVKKSLDLFGNEFEGKAIEVVVAPNPTSGKFWIEFTPTQQSAATVFVSGQNGVVALTEELMGKVGQTVKHEIDLSSNPSGVYIIQLRYDGMKMESKKVILVK</sequence>
<accession>A0A5R9L1S5</accession>
<proteinExistence type="predicted"/>
<keyword evidence="3" id="KW-1185">Reference proteome</keyword>